<dbReference type="NCBIfam" id="NF033563">
    <property type="entry name" value="transpos_IS30"/>
    <property type="match status" value="1"/>
</dbReference>
<dbReference type="PANTHER" id="PTHR10948">
    <property type="entry name" value="TRANSPOSASE"/>
    <property type="match status" value="1"/>
</dbReference>
<dbReference type="AlphaFoldDB" id="A0A1I5XLI4"/>
<name>A0A1I5XLI4_9FIRM</name>
<dbReference type="EMBL" id="FOXO01000034">
    <property type="protein sequence ID" value="SFQ32815.1"/>
    <property type="molecule type" value="Genomic_DNA"/>
</dbReference>
<dbReference type="Pfam" id="PF13936">
    <property type="entry name" value="HTH_38"/>
    <property type="match status" value="1"/>
</dbReference>
<keyword evidence="1" id="KW-0233">DNA recombination</keyword>
<protein>
    <submittedName>
        <fullName evidence="3">Transposase and inactivated derivatives, IS30 family</fullName>
    </submittedName>
</protein>
<accession>A0A1I5XLI4</accession>
<dbReference type="RefSeq" id="WP_074891280.1">
    <property type="nucleotide sequence ID" value="NZ_FOXO01000034.1"/>
</dbReference>
<evidence type="ECO:0000256" key="1">
    <source>
        <dbReference type="ARBA" id="ARBA00023172"/>
    </source>
</evidence>
<dbReference type="Gene3D" id="3.30.420.10">
    <property type="entry name" value="Ribonuclease H-like superfamily/Ribonuclease H"/>
    <property type="match status" value="1"/>
</dbReference>
<dbReference type="InterPro" id="IPR053392">
    <property type="entry name" value="Transposase_IS30-like"/>
</dbReference>
<evidence type="ECO:0000313" key="4">
    <source>
        <dbReference type="Proteomes" id="UP000182624"/>
    </source>
</evidence>
<keyword evidence="4" id="KW-1185">Reference proteome</keyword>
<dbReference type="SUPFAM" id="SSF53098">
    <property type="entry name" value="Ribonuclease H-like"/>
    <property type="match status" value="1"/>
</dbReference>
<dbReference type="InterPro" id="IPR051917">
    <property type="entry name" value="Transposase-Integrase"/>
</dbReference>
<dbReference type="GO" id="GO:0006310">
    <property type="term" value="P:DNA recombination"/>
    <property type="evidence" value="ECO:0007669"/>
    <property type="project" value="UniProtKB-KW"/>
</dbReference>
<evidence type="ECO:0000259" key="2">
    <source>
        <dbReference type="Pfam" id="PF13936"/>
    </source>
</evidence>
<evidence type="ECO:0000313" key="3">
    <source>
        <dbReference type="EMBL" id="SFQ32815.1"/>
    </source>
</evidence>
<reference evidence="4" key="1">
    <citation type="submission" date="2016-10" db="EMBL/GenBank/DDBJ databases">
        <authorList>
            <person name="Varghese N."/>
            <person name="Submissions S."/>
        </authorList>
    </citation>
    <scope>NUCLEOTIDE SEQUENCE [LARGE SCALE GENOMIC DNA]</scope>
    <source>
        <strain evidence="4">P18</strain>
    </source>
</reference>
<organism evidence="3 4">
    <name type="scientific">Butyrivibrio proteoclasticus</name>
    <dbReference type="NCBI Taxonomy" id="43305"/>
    <lineage>
        <taxon>Bacteria</taxon>
        <taxon>Bacillati</taxon>
        <taxon>Bacillota</taxon>
        <taxon>Clostridia</taxon>
        <taxon>Lachnospirales</taxon>
        <taxon>Lachnospiraceae</taxon>
        <taxon>Butyrivibrio</taxon>
    </lineage>
</organism>
<feature type="domain" description="Transposase IS30-like HTH" evidence="2">
    <location>
        <begin position="9"/>
        <end position="51"/>
    </location>
</feature>
<dbReference type="InterPro" id="IPR036397">
    <property type="entry name" value="RNaseH_sf"/>
</dbReference>
<dbReference type="OrthoDB" id="9776104at2"/>
<gene>
    <name evidence="3" type="ORF">SAMN04487928_13423</name>
</gene>
<dbReference type="GO" id="GO:0004803">
    <property type="term" value="F:transposase activity"/>
    <property type="evidence" value="ECO:0007669"/>
    <property type="project" value="TreeGrafter"/>
</dbReference>
<dbReference type="GO" id="GO:0032196">
    <property type="term" value="P:transposition"/>
    <property type="evidence" value="ECO:0007669"/>
    <property type="project" value="TreeGrafter"/>
</dbReference>
<dbReference type="PANTHER" id="PTHR10948:SF23">
    <property type="entry name" value="TRANSPOSASE INSI FOR INSERTION SEQUENCE ELEMENT IS30A-RELATED"/>
    <property type="match status" value="1"/>
</dbReference>
<dbReference type="Proteomes" id="UP000182624">
    <property type="component" value="Unassembled WGS sequence"/>
</dbReference>
<dbReference type="GO" id="GO:0005829">
    <property type="term" value="C:cytosol"/>
    <property type="evidence" value="ECO:0007669"/>
    <property type="project" value="TreeGrafter"/>
</dbReference>
<dbReference type="GO" id="GO:0003676">
    <property type="term" value="F:nucleic acid binding"/>
    <property type="evidence" value="ECO:0007669"/>
    <property type="project" value="InterPro"/>
</dbReference>
<sequence>MSKKIETNQKHMNQDNRVVIEKRLDASVSFRAIGIELGKDPTTIAKEVKKHRVFQMHNTFNEKLFRCANAKDCHRKHVCTTVPFCNRECKRCNKCHSYCKDYVQYDYHCPLTDKAPFVCNGCDKKRGCRLDKYFYRAVRAQSEYKTILVEARRGINITEEDLATLDATVSPLILNGQSPYMILQNHPEISQCEKTIYNYIDQGALSVSNLDLPKLVKYKPRKAHASEIDDTGIFEGRSYKDFEAFIKEFPDTKITEMDTVIGPEGSHKVLLTLHFCNADFMMAYLLNSKEAIGVENTFDDINRAIGTELFCKTMPLIVTDRGREFKHPEALECGIDNVLRTSIYYCDPMASWQKPHCEKNHEYIRKICPQTTTTFDRLTQNDVNLMMSHINSANRESLGGLTPFKLAKMMLPKKLLKHFGLWEIPSDEVILTPALLKGKIEV</sequence>
<dbReference type="InterPro" id="IPR012337">
    <property type="entry name" value="RNaseH-like_sf"/>
</dbReference>
<proteinExistence type="predicted"/>
<dbReference type="InterPro" id="IPR025246">
    <property type="entry name" value="IS30-like_HTH"/>
</dbReference>